<evidence type="ECO:0000313" key="1">
    <source>
        <dbReference type="EMBL" id="MFC3862759.1"/>
    </source>
</evidence>
<name>A0ABV8AB82_9DEIO</name>
<dbReference type="RefSeq" id="WP_380080696.1">
    <property type="nucleotide sequence ID" value="NZ_JBHRZF010000214.1"/>
</dbReference>
<dbReference type="EMBL" id="JBHRZF010000214">
    <property type="protein sequence ID" value="MFC3862759.1"/>
    <property type="molecule type" value="Genomic_DNA"/>
</dbReference>
<sequence length="48" mass="5137">MIRPLTPADLPALIGAMREVHVQDAYPSVWPAAPEAFLAPPDTVGPTR</sequence>
<organism evidence="1 2">
    <name type="scientific">Deinococcus antarcticus</name>
    <dbReference type="NCBI Taxonomy" id="1298767"/>
    <lineage>
        <taxon>Bacteria</taxon>
        <taxon>Thermotogati</taxon>
        <taxon>Deinococcota</taxon>
        <taxon>Deinococci</taxon>
        <taxon>Deinococcales</taxon>
        <taxon>Deinococcaceae</taxon>
        <taxon>Deinococcus</taxon>
    </lineage>
</organism>
<gene>
    <name evidence="1" type="ORF">ACFOPQ_18505</name>
</gene>
<evidence type="ECO:0008006" key="3">
    <source>
        <dbReference type="Google" id="ProtNLM"/>
    </source>
</evidence>
<comment type="caution">
    <text evidence="1">The sequence shown here is derived from an EMBL/GenBank/DDBJ whole genome shotgun (WGS) entry which is preliminary data.</text>
</comment>
<reference evidence="2" key="1">
    <citation type="journal article" date="2019" name="Int. J. Syst. Evol. Microbiol.">
        <title>The Global Catalogue of Microorganisms (GCM) 10K type strain sequencing project: providing services to taxonomists for standard genome sequencing and annotation.</title>
        <authorList>
            <consortium name="The Broad Institute Genomics Platform"/>
            <consortium name="The Broad Institute Genome Sequencing Center for Infectious Disease"/>
            <person name="Wu L."/>
            <person name="Ma J."/>
        </authorList>
    </citation>
    <scope>NUCLEOTIDE SEQUENCE [LARGE SCALE GENOMIC DNA]</scope>
    <source>
        <strain evidence="2">CCTCC AB 2013263</strain>
    </source>
</reference>
<evidence type="ECO:0000313" key="2">
    <source>
        <dbReference type="Proteomes" id="UP001595748"/>
    </source>
</evidence>
<dbReference type="Proteomes" id="UP001595748">
    <property type="component" value="Unassembled WGS sequence"/>
</dbReference>
<keyword evidence="2" id="KW-1185">Reference proteome</keyword>
<accession>A0ABV8AB82</accession>
<proteinExistence type="predicted"/>
<protein>
    <recommendedName>
        <fullName evidence="3">GNAT family N-acetyltransferase</fullName>
    </recommendedName>
</protein>